<reference evidence="2 3" key="1">
    <citation type="journal article" date="2023" name="Commun. Biol.">
        <title>Reorganization of the ancestral sex-determining regions during the evolution of trioecy in Pleodorina starrii.</title>
        <authorList>
            <person name="Takahashi K."/>
            <person name="Suzuki S."/>
            <person name="Kawai-Toyooka H."/>
            <person name="Yamamoto K."/>
            <person name="Hamaji T."/>
            <person name="Ootsuki R."/>
            <person name="Yamaguchi H."/>
            <person name="Kawachi M."/>
            <person name="Higashiyama T."/>
            <person name="Nozaki H."/>
        </authorList>
    </citation>
    <scope>NUCLEOTIDE SEQUENCE [LARGE SCALE GENOMIC DNA]</scope>
    <source>
        <strain evidence="2 3">NIES-4479</strain>
    </source>
</reference>
<evidence type="ECO:0000256" key="1">
    <source>
        <dbReference type="SAM" id="MobiDB-lite"/>
    </source>
</evidence>
<feature type="region of interest" description="Disordered" evidence="1">
    <location>
        <begin position="89"/>
        <end position="113"/>
    </location>
</feature>
<evidence type="ECO:0000313" key="2">
    <source>
        <dbReference type="EMBL" id="GLC48587.1"/>
    </source>
</evidence>
<proteinExistence type="predicted"/>
<feature type="region of interest" description="Disordered" evidence="1">
    <location>
        <begin position="137"/>
        <end position="162"/>
    </location>
</feature>
<accession>A0A9W6BAM1</accession>
<name>A0A9W6BAM1_9CHLO</name>
<dbReference type="AlphaFoldDB" id="A0A9W6BAM1"/>
<feature type="region of interest" description="Disordered" evidence="1">
    <location>
        <begin position="301"/>
        <end position="339"/>
    </location>
</feature>
<dbReference type="Proteomes" id="UP001165080">
    <property type="component" value="Unassembled WGS sequence"/>
</dbReference>
<feature type="compositionally biased region" description="Low complexity" evidence="1">
    <location>
        <begin position="89"/>
        <end position="110"/>
    </location>
</feature>
<feature type="region of interest" description="Disordered" evidence="1">
    <location>
        <begin position="525"/>
        <end position="563"/>
    </location>
</feature>
<keyword evidence="3" id="KW-1185">Reference proteome</keyword>
<comment type="caution">
    <text evidence="2">The sequence shown here is derived from an EMBL/GenBank/DDBJ whole genome shotgun (WGS) entry which is preliminary data.</text>
</comment>
<feature type="compositionally biased region" description="Low complexity" evidence="1">
    <location>
        <begin position="813"/>
        <end position="827"/>
    </location>
</feature>
<protein>
    <submittedName>
        <fullName evidence="2">Uncharacterized protein</fullName>
    </submittedName>
</protein>
<organism evidence="2 3">
    <name type="scientific">Pleodorina starrii</name>
    <dbReference type="NCBI Taxonomy" id="330485"/>
    <lineage>
        <taxon>Eukaryota</taxon>
        <taxon>Viridiplantae</taxon>
        <taxon>Chlorophyta</taxon>
        <taxon>core chlorophytes</taxon>
        <taxon>Chlorophyceae</taxon>
        <taxon>CS clade</taxon>
        <taxon>Chlamydomonadales</taxon>
        <taxon>Volvocaceae</taxon>
        <taxon>Pleodorina</taxon>
    </lineage>
</organism>
<gene>
    <name evidence="2" type="primary">PLEST001113</name>
    <name evidence="2" type="ORF">PLESTB_000114100</name>
</gene>
<dbReference type="EMBL" id="BRXU01000001">
    <property type="protein sequence ID" value="GLC48587.1"/>
    <property type="molecule type" value="Genomic_DNA"/>
</dbReference>
<sequence length="865" mass="87786">MQSAIARSGPGLVGCRQPGVASTILTDRGGPCSAGASTPAAISTCAPSPRYAHLRNHLLGACPAAAFATATTPLSGLTSTPSTTACAATIPASSSSSSPSAAGSSTSAGPEIGANGHSTGFAAVSWGAAATAGPLLPRRRLTSRLGRHRRGRGGGSGSSGSGDVTCRAGVLEGFSGVSNLMAPEFATVFSAIIAIISVSINLYGGLLTEKRRAELAREVERERQVMAAADEERSVVARYRGPLLEATVDLEARLYHIATLTAEWRSGDVVCEEEVVYTLFTLSQWLGFLEVIRREGPRERSFLQRGGEGGGGGGGGGGAAAGLGGGGGASSSNSNSGGTDTLTTLVESFRFVLSAHPATLRKWYEQGDEREHPGCRSRTLMLRGTPALPEEWGLEAGGAAAAASAYGSSGYWRERPPPPSSSAAAGVSWPPAVDAAPGAGFSMGGGGGGGFATPYGRMRGAGGHIVPYNAASPPPPTKRVMVYDSAAATAAAAARGAGLATGTAAVGSELVIGSLDEHDLAAAGLGLPDLDMGPEQQELPGPPGASAASSSSPSPSGASAALPTGSGWDAAAAAAAAAAAVASADLYSAAGGGSLSSMGSLSSLSSFDEAGFSLAPAAGGGGGGGGRRSAPRDVFHVSRGAQRSIGSMMVVTPMGASRHYTLSYGDFYSRYYMDPFFASWLRPVHTDILALVGGRRWRGQGPFPLNRWTRLLLLQQLLVETIELLDPAHVRVPANRRVVLAPVPYKQAPELEAYRSRMREMSQLDSPLLMQQQRLQEGGQQGDGPLGRIMYRLRAAAAAAATAAAVTAGADAPAAAAASASASAAPPNGGNSQQPAPPLLPPAPQQQQQQREEEEEVVVEVKSSR</sequence>
<feature type="compositionally biased region" description="Gly residues" evidence="1">
    <location>
        <begin position="306"/>
        <end position="329"/>
    </location>
</feature>
<evidence type="ECO:0000313" key="3">
    <source>
        <dbReference type="Proteomes" id="UP001165080"/>
    </source>
</evidence>
<feature type="compositionally biased region" description="Basic residues" evidence="1">
    <location>
        <begin position="137"/>
        <end position="152"/>
    </location>
</feature>
<feature type="compositionally biased region" description="Pro residues" evidence="1">
    <location>
        <begin position="835"/>
        <end position="844"/>
    </location>
</feature>
<feature type="region of interest" description="Disordered" evidence="1">
    <location>
        <begin position="813"/>
        <end position="865"/>
    </location>
</feature>